<evidence type="ECO:0000256" key="2">
    <source>
        <dbReference type="ARBA" id="ARBA00007886"/>
    </source>
</evidence>
<evidence type="ECO:0000313" key="11">
    <source>
        <dbReference type="Proteomes" id="UP001235343"/>
    </source>
</evidence>
<comment type="subcellular location">
    <subcellularLocation>
        <location evidence="1">Membrane</location>
        <topology evidence="1">Lipid-anchor</topology>
    </subcellularLocation>
</comment>
<accession>A0ABT7KZY6</accession>
<evidence type="ECO:0000256" key="1">
    <source>
        <dbReference type="ARBA" id="ARBA00004635"/>
    </source>
</evidence>
<comment type="similarity">
    <text evidence="2">Belongs to the GerABKC lipoprotein family.</text>
</comment>
<evidence type="ECO:0000259" key="9">
    <source>
        <dbReference type="Pfam" id="PF25198"/>
    </source>
</evidence>
<evidence type="ECO:0000256" key="4">
    <source>
        <dbReference type="ARBA" id="ARBA00022729"/>
    </source>
</evidence>
<dbReference type="RefSeq" id="WP_285929956.1">
    <property type="nucleotide sequence ID" value="NZ_JASTZU010000010.1"/>
</dbReference>
<dbReference type="InterPro" id="IPR038501">
    <property type="entry name" value="Spore_GerAC_C_sf"/>
</dbReference>
<evidence type="ECO:0000256" key="7">
    <source>
        <dbReference type="ARBA" id="ARBA00023288"/>
    </source>
</evidence>
<dbReference type="EMBL" id="JASTZU010000010">
    <property type="protein sequence ID" value="MDL4839126.1"/>
    <property type="molecule type" value="Genomic_DNA"/>
</dbReference>
<dbReference type="PANTHER" id="PTHR35789">
    <property type="entry name" value="SPORE GERMINATION PROTEIN B3"/>
    <property type="match status" value="1"/>
</dbReference>
<dbReference type="Gene3D" id="6.20.190.10">
    <property type="entry name" value="Nutrient germinant receptor protein C, domain 1"/>
    <property type="match status" value="1"/>
</dbReference>
<name>A0ABT7KZY6_9BACI</name>
<feature type="domain" description="Spore germination GerAC-like C-terminal" evidence="8">
    <location>
        <begin position="231"/>
        <end position="398"/>
    </location>
</feature>
<dbReference type="Gene3D" id="3.30.300.210">
    <property type="entry name" value="Nutrient germinant receptor protein C, domain 3"/>
    <property type="match status" value="1"/>
</dbReference>
<proteinExistence type="inferred from homology"/>
<gene>
    <name evidence="10" type="ORF">QQS35_01445</name>
</gene>
<keyword evidence="11" id="KW-1185">Reference proteome</keyword>
<comment type="caution">
    <text evidence="10">The sequence shown here is derived from an EMBL/GenBank/DDBJ whole genome shotgun (WGS) entry which is preliminary data.</text>
</comment>
<keyword evidence="5" id="KW-0472">Membrane</keyword>
<keyword evidence="4" id="KW-0732">Signal</keyword>
<evidence type="ECO:0000313" key="10">
    <source>
        <dbReference type="EMBL" id="MDL4839126.1"/>
    </source>
</evidence>
<organism evidence="10 11">
    <name type="scientific">Aquibacillus rhizosphaerae</name>
    <dbReference type="NCBI Taxonomy" id="3051431"/>
    <lineage>
        <taxon>Bacteria</taxon>
        <taxon>Bacillati</taxon>
        <taxon>Bacillota</taxon>
        <taxon>Bacilli</taxon>
        <taxon>Bacillales</taxon>
        <taxon>Bacillaceae</taxon>
        <taxon>Aquibacillus</taxon>
    </lineage>
</organism>
<feature type="domain" description="Spore germination protein N-terminal" evidence="9">
    <location>
        <begin position="23"/>
        <end position="197"/>
    </location>
</feature>
<dbReference type="Pfam" id="PF25198">
    <property type="entry name" value="Spore_GerAC_N"/>
    <property type="match status" value="1"/>
</dbReference>
<dbReference type="PROSITE" id="PS51257">
    <property type="entry name" value="PROKAR_LIPOPROTEIN"/>
    <property type="match status" value="1"/>
</dbReference>
<dbReference type="PANTHER" id="PTHR35789:SF1">
    <property type="entry name" value="SPORE GERMINATION PROTEIN B3"/>
    <property type="match status" value="1"/>
</dbReference>
<dbReference type="Pfam" id="PF05504">
    <property type="entry name" value="Spore_GerAC"/>
    <property type="match status" value="1"/>
</dbReference>
<reference evidence="10 11" key="1">
    <citation type="submission" date="2023-06" db="EMBL/GenBank/DDBJ databases">
        <title>Aquibacillus rhizosphaerae LR5S19.</title>
        <authorList>
            <person name="Sun J.-Q."/>
        </authorList>
    </citation>
    <scope>NUCLEOTIDE SEQUENCE [LARGE SCALE GENOMIC DNA]</scope>
    <source>
        <strain evidence="10 11">LR5S19</strain>
    </source>
</reference>
<evidence type="ECO:0000259" key="8">
    <source>
        <dbReference type="Pfam" id="PF05504"/>
    </source>
</evidence>
<dbReference type="InterPro" id="IPR008844">
    <property type="entry name" value="Spore_GerAC-like"/>
</dbReference>
<dbReference type="Proteomes" id="UP001235343">
    <property type="component" value="Unassembled WGS sequence"/>
</dbReference>
<dbReference type="InterPro" id="IPR057336">
    <property type="entry name" value="GerAC_N"/>
</dbReference>
<keyword evidence="6" id="KW-0564">Palmitate</keyword>
<evidence type="ECO:0000256" key="6">
    <source>
        <dbReference type="ARBA" id="ARBA00023139"/>
    </source>
</evidence>
<protein>
    <submittedName>
        <fullName evidence="10">Ger(X)C family spore germination protein</fullName>
    </submittedName>
</protein>
<keyword evidence="7" id="KW-0449">Lipoprotein</keyword>
<evidence type="ECO:0000256" key="3">
    <source>
        <dbReference type="ARBA" id="ARBA00022544"/>
    </source>
</evidence>
<keyword evidence="3" id="KW-0309">Germination</keyword>
<dbReference type="InterPro" id="IPR046953">
    <property type="entry name" value="Spore_GerAC-like_C"/>
</dbReference>
<evidence type="ECO:0000256" key="5">
    <source>
        <dbReference type="ARBA" id="ARBA00023136"/>
    </source>
</evidence>
<sequence length="416" mass="47364">MTVKKIRLLLSLFLLFLLVGCYDKIELEQQSYAVALGVDQTDEKGVYRFTFQITNPEVGYSAGGGSADEPPNETVTTTGSDILTAMSTVNSFVSKRMTLDHTKVIVISEELARSGDFIQIIQSASRTTQIRRAVQIVVSKEKAADFLNNIKPKMEARTHKYFQYMITRAKQTGIIPDADIHRFFQITEGDADLFLAIYATNEKSEPKEDGNEDEFIAGEIPHEGGSETQFMGSAVFKEGKMIDVLDGQATRLSHVLDYTLDMDELLSTYPDPIKHEYRISADYIQKTAAEVKIDYQKNKKTKIDVTVPFQIEVLAIPSLVDYAQNIEYQEMLKQSIEEDLEKKADDLIKKTQEEYSSEPFYWSLFIRNEFKDVPAYEEADWNKKIYPNADITINFDLERLGFGKMLNDTNLSEVRD</sequence>
<dbReference type="NCBIfam" id="TIGR02887">
    <property type="entry name" value="spore_ger_x_C"/>
    <property type="match status" value="1"/>
</dbReference>